<feature type="non-terminal residue" evidence="1">
    <location>
        <position position="165"/>
    </location>
</feature>
<comment type="caution">
    <text evidence="1">The sequence shown here is derived from an EMBL/GenBank/DDBJ whole genome shotgun (WGS) entry which is preliminary data.</text>
</comment>
<dbReference type="Proteomes" id="UP000805193">
    <property type="component" value="Unassembled WGS sequence"/>
</dbReference>
<proteinExistence type="predicted"/>
<evidence type="ECO:0000313" key="2">
    <source>
        <dbReference type="Proteomes" id="UP000805193"/>
    </source>
</evidence>
<evidence type="ECO:0000313" key="1">
    <source>
        <dbReference type="EMBL" id="KAG0423123.1"/>
    </source>
</evidence>
<protein>
    <submittedName>
        <fullName evidence="1">Uncharacterized protein</fullName>
    </submittedName>
</protein>
<reference evidence="1 2" key="1">
    <citation type="journal article" date="2020" name="Cell">
        <title>Large-Scale Comparative Analyses of Tick Genomes Elucidate Their Genetic Diversity and Vector Capacities.</title>
        <authorList>
            <consortium name="Tick Genome and Microbiome Consortium (TIGMIC)"/>
            <person name="Jia N."/>
            <person name="Wang J."/>
            <person name="Shi W."/>
            <person name="Du L."/>
            <person name="Sun Y."/>
            <person name="Zhan W."/>
            <person name="Jiang J.F."/>
            <person name="Wang Q."/>
            <person name="Zhang B."/>
            <person name="Ji P."/>
            <person name="Bell-Sakyi L."/>
            <person name="Cui X.M."/>
            <person name="Yuan T.T."/>
            <person name="Jiang B.G."/>
            <person name="Yang W.F."/>
            <person name="Lam T.T."/>
            <person name="Chang Q.C."/>
            <person name="Ding S.J."/>
            <person name="Wang X.J."/>
            <person name="Zhu J.G."/>
            <person name="Ruan X.D."/>
            <person name="Zhao L."/>
            <person name="Wei J.T."/>
            <person name="Ye R.Z."/>
            <person name="Que T.C."/>
            <person name="Du C.H."/>
            <person name="Zhou Y.H."/>
            <person name="Cheng J.X."/>
            <person name="Dai P.F."/>
            <person name="Guo W.B."/>
            <person name="Han X.H."/>
            <person name="Huang E.J."/>
            <person name="Li L.F."/>
            <person name="Wei W."/>
            <person name="Gao Y.C."/>
            <person name="Liu J.Z."/>
            <person name="Shao H.Z."/>
            <person name="Wang X."/>
            <person name="Wang C.C."/>
            <person name="Yang T.C."/>
            <person name="Huo Q.B."/>
            <person name="Li W."/>
            <person name="Chen H.Y."/>
            <person name="Chen S.E."/>
            <person name="Zhou L.G."/>
            <person name="Ni X.B."/>
            <person name="Tian J.H."/>
            <person name="Sheng Y."/>
            <person name="Liu T."/>
            <person name="Pan Y.S."/>
            <person name="Xia L.Y."/>
            <person name="Li J."/>
            <person name="Zhao F."/>
            <person name="Cao W.C."/>
        </authorList>
    </citation>
    <scope>NUCLEOTIDE SEQUENCE [LARGE SCALE GENOMIC DNA]</scope>
    <source>
        <strain evidence="1">Iper-2018</strain>
    </source>
</reference>
<organism evidence="1 2">
    <name type="scientific">Ixodes persulcatus</name>
    <name type="common">Taiga tick</name>
    <dbReference type="NCBI Taxonomy" id="34615"/>
    <lineage>
        <taxon>Eukaryota</taxon>
        <taxon>Metazoa</taxon>
        <taxon>Ecdysozoa</taxon>
        <taxon>Arthropoda</taxon>
        <taxon>Chelicerata</taxon>
        <taxon>Arachnida</taxon>
        <taxon>Acari</taxon>
        <taxon>Parasitiformes</taxon>
        <taxon>Ixodida</taxon>
        <taxon>Ixodoidea</taxon>
        <taxon>Ixodidae</taxon>
        <taxon>Ixodinae</taxon>
        <taxon>Ixodes</taxon>
    </lineage>
</organism>
<name>A0AC60PQ07_IXOPE</name>
<dbReference type="EMBL" id="JABSTQ010010143">
    <property type="protein sequence ID" value="KAG0423123.1"/>
    <property type="molecule type" value="Genomic_DNA"/>
</dbReference>
<gene>
    <name evidence="1" type="ORF">HPB47_001089</name>
</gene>
<keyword evidence="2" id="KW-1185">Reference proteome</keyword>
<accession>A0AC60PQ07</accession>
<sequence length="165" mass="18856">METSTEPILQAIFTSAEKATIKIRLPEHYPEPDLKLLNLCAVRRQAQRQIQRKYSSTGKTKLHRINALTNRYAKKTKLKHWDDTCATADANKPGTEIWGILDVFTGKRDLRLSHASVAFRLGTNLREAAEKFADQFFSTQDQTDKVYEAVTRSSPLDTDFNIEEL</sequence>